<proteinExistence type="predicted"/>
<feature type="compositionally biased region" description="Basic residues" evidence="1">
    <location>
        <begin position="321"/>
        <end position="335"/>
    </location>
</feature>
<dbReference type="AlphaFoldDB" id="A0A4P7QEE5"/>
<evidence type="ECO:0000313" key="2">
    <source>
        <dbReference type="EMBL" id="QCB27839.1"/>
    </source>
</evidence>
<dbReference type="RefSeq" id="WP_136140654.1">
    <property type="nucleotide sequence ID" value="NZ_CP039247.1"/>
</dbReference>
<gene>
    <name evidence="2" type="ORF">CENDO_02705</name>
</gene>
<keyword evidence="3" id="KW-1185">Reference proteome</keyword>
<evidence type="ECO:0000313" key="3">
    <source>
        <dbReference type="Proteomes" id="UP000296352"/>
    </source>
</evidence>
<name>A0A4P7QEE5_9CORY</name>
<feature type="compositionally biased region" description="Basic and acidic residues" evidence="1">
    <location>
        <begin position="305"/>
        <end position="320"/>
    </location>
</feature>
<dbReference type="Proteomes" id="UP000296352">
    <property type="component" value="Chromosome"/>
</dbReference>
<dbReference type="OrthoDB" id="9988459at2"/>
<accession>A0A4P7QEE5</accession>
<reference evidence="2 3" key="1">
    <citation type="submission" date="2019-04" db="EMBL/GenBank/DDBJ databases">
        <title>Corynebacterium endometrii sp. nov., isolated from the uterus of a cow with endometritis.</title>
        <authorList>
            <person name="Ballas P."/>
            <person name="Ruckert C."/>
            <person name="Wagener K."/>
            <person name="Drillich M."/>
            <person name="Kaempfer P."/>
            <person name="Busse H.-J."/>
            <person name="Ehling-Schulz M."/>
        </authorList>
    </citation>
    <scope>NUCLEOTIDE SEQUENCE [LARGE SCALE GENOMIC DNA]</scope>
    <source>
        <strain evidence="2 3">LMM-1653</strain>
    </source>
</reference>
<feature type="region of interest" description="Disordered" evidence="1">
    <location>
        <begin position="285"/>
        <end position="366"/>
    </location>
</feature>
<evidence type="ECO:0000256" key="1">
    <source>
        <dbReference type="SAM" id="MobiDB-lite"/>
    </source>
</evidence>
<dbReference type="EMBL" id="CP039247">
    <property type="protein sequence ID" value="QCB27839.1"/>
    <property type="molecule type" value="Genomic_DNA"/>
</dbReference>
<organism evidence="2 3">
    <name type="scientific">Corynebacterium endometrii</name>
    <dbReference type="NCBI Taxonomy" id="2488819"/>
    <lineage>
        <taxon>Bacteria</taxon>
        <taxon>Bacillati</taxon>
        <taxon>Actinomycetota</taxon>
        <taxon>Actinomycetes</taxon>
        <taxon>Mycobacteriales</taxon>
        <taxon>Corynebacteriaceae</taxon>
        <taxon>Corynebacterium</taxon>
    </lineage>
</organism>
<dbReference type="KEGG" id="cee:CENDO_02705"/>
<sequence length="366" mass="40355">MRTALNTLREVIAADTTLVRESARSAAYDAVDGLEQLWSHLQRNYRWDYHHSWPAMCERALLGHLSVVAEWADQLPQPVPAQAREQLRDLLHVSELVSYFATGKIKTGEEKIYGLEIWNTRPVSFSTAPGLKAKADGLFSNPDGDYGWHIQPVDKNGGKVGYIFLFDSSLSEDELIWEPLNFSAEDVEDFLAEYEAHEGHNPLRDTMEDKRGRKLLAAVQEAVAGAPQSADGFDEWADSFKSPSPGGHLAYSAKDLSLDDPLPAADVAGRLAELGSAEQDAAHIADPVEESPTTQAATEDSPAPEGKHTEDDRGARGSEKPKKKGTKDKKSKKAKEKSEDKGNVKRKKGASKKPKDAKKDKKQKKK</sequence>
<protein>
    <submittedName>
        <fullName evidence="2">Uncharacterized protein</fullName>
    </submittedName>
</protein>